<dbReference type="InterPro" id="IPR007221">
    <property type="entry name" value="MreC"/>
</dbReference>
<comment type="function">
    <text evidence="5">Involved in formation and maintenance of cell shape.</text>
</comment>
<evidence type="ECO:0000256" key="2">
    <source>
        <dbReference type="ARBA" id="ARBA00013855"/>
    </source>
</evidence>
<comment type="similarity">
    <text evidence="1 5">Belongs to the MreC family.</text>
</comment>
<proteinExistence type="inferred from homology"/>
<feature type="region of interest" description="Disordered" evidence="7">
    <location>
        <begin position="276"/>
        <end position="312"/>
    </location>
</feature>
<evidence type="ECO:0000313" key="10">
    <source>
        <dbReference type="Proteomes" id="UP000253769"/>
    </source>
</evidence>
<evidence type="ECO:0000313" key="9">
    <source>
        <dbReference type="EMBL" id="RDE19797.1"/>
    </source>
</evidence>
<evidence type="ECO:0000256" key="6">
    <source>
        <dbReference type="SAM" id="Coils"/>
    </source>
</evidence>
<dbReference type="GO" id="GO:0005886">
    <property type="term" value="C:plasma membrane"/>
    <property type="evidence" value="ECO:0007669"/>
    <property type="project" value="TreeGrafter"/>
</dbReference>
<dbReference type="PANTHER" id="PTHR34138">
    <property type="entry name" value="CELL SHAPE-DETERMINING PROTEIN MREC"/>
    <property type="match status" value="1"/>
</dbReference>
<dbReference type="Gene3D" id="2.40.10.340">
    <property type="entry name" value="Rod shape-determining protein MreC, domain 1"/>
    <property type="match status" value="1"/>
</dbReference>
<dbReference type="InterPro" id="IPR042177">
    <property type="entry name" value="Cell/Rod_1"/>
</dbReference>
<comment type="caution">
    <text evidence="9">The sequence shown here is derived from an EMBL/GenBank/DDBJ whole genome shotgun (WGS) entry which is preliminary data.</text>
</comment>
<sequence length="312" mass="34338">MKPIFKGQSSRTRLSLIVVLSFSLMATDLLWSPMAYYRGYLTLAVTPLRWLMDVPTRMLTGLDQSLSDRDQLQLDNEKLRSDLLLMARKLQRLDSLTTENAHLRELLNSSERLDQRVLLAELIGVSADPFSNQLVINKGLNDQVYLGQPVLDENGVMGQVVEVGPYTSRVLLITDVQHAIPVQDNRSGFRSLLIGRGKGRELLLNHVPDTADIQAGDLLISSSLGSRFPFGYPVATVTEVIHDPGQAFATVRAEPAARLDTSRHLLLVFTPQQQPVPPVEEAVVPKPTASQAPSSTTPDPEAEVPAVSEEDS</sequence>
<evidence type="ECO:0000259" key="8">
    <source>
        <dbReference type="Pfam" id="PF04085"/>
    </source>
</evidence>
<dbReference type="InterPro" id="IPR042175">
    <property type="entry name" value="Cell/Rod_MreC_2"/>
</dbReference>
<keyword evidence="10" id="KW-1185">Reference proteome</keyword>
<organism evidence="9 10">
    <name type="scientific">Motiliproteus coralliicola</name>
    <dbReference type="NCBI Taxonomy" id="2283196"/>
    <lineage>
        <taxon>Bacteria</taxon>
        <taxon>Pseudomonadati</taxon>
        <taxon>Pseudomonadota</taxon>
        <taxon>Gammaproteobacteria</taxon>
        <taxon>Oceanospirillales</taxon>
        <taxon>Oceanospirillaceae</taxon>
        <taxon>Motiliproteus</taxon>
    </lineage>
</organism>
<dbReference type="PIRSF" id="PIRSF038471">
    <property type="entry name" value="MreC"/>
    <property type="match status" value="1"/>
</dbReference>
<feature type="coiled-coil region" evidence="6">
    <location>
        <begin position="62"/>
        <end position="113"/>
    </location>
</feature>
<gene>
    <name evidence="9" type="ORF">DV711_13055</name>
</gene>
<dbReference type="NCBIfam" id="TIGR00219">
    <property type="entry name" value="mreC"/>
    <property type="match status" value="1"/>
</dbReference>
<dbReference type="RefSeq" id="WP_114696141.1">
    <property type="nucleotide sequence ID" value="NZ_QQOH01000003.1"/>
</dbReference>
<dbReference type="PANTHER" id="PTHR34138:SF1">
    <property type="entry name" value="CELL SHAPE-DETERMINING PROTEIN MREC"/>
    <property type="match status" value="1"/>
</dbReference>
<accession>A0A369WDS4</accession>
<dbReference type="EMBL" id="QQOH01000003">
    <property type="protein sequence ID" value="RDE19797.1"/>
    <property type="molecule type" value="Genomic_DNA"/>
</dbReference>
<evidence type="ECO:0000256" key="3">
    <source>
        <dbReference type="ARBA" id="ARBA00022960"/>
    </source>
</evidence>
<protein>
    <recommendedName>
        <fullName evidence="2 5">Cell shape-determining protein MreC</fullName>
    </recommendedName>
    <alternativeName>
        <fullName evidence="4 5">Cell shape protein MreC</fullName>
    </alternativeName>
</protein>
<feature type="domain" description="Rod shape-determining protein MreC beta-barrel core" evidence="8">
    <location>
        <begin position="123"/>
        <end position="268"/>
    </location>
</feature>
<evidence type="ECO:0000256" key="1">
    <source>
        <dbReference type="ARBA" id="ARBA00009369"/>
    </source>
</evidence>
<dbReference type="Gene3D" id="2.40.10.350">
    <property type="entry name" value="Rod shape-determining protein MreC, domain 2"/>
    <property type="match status" value="1"/>
</dbReference>
<evidence type="ECO:0000256" key="5">
    <source>
        <dbReference type="PIRNR" id="PIRNR038471"/>
    </source>
</evidence>
<evidence type="ECO:0000256" key="4">
    <source>
        <dbReference type="ARBA" id="ARBA00032089"/>
    </source>
</evidence>
<keyword evidence="3 5" id="KW-0133">Cell shape</keyword>
<feature type="compositionally biased region" description="Low complexity" evidence="7">
    <location>
        <begin position="279"/>
        <end position="289"/>
    </location>
</feature>
<keyword evidence="6" id="KW-0175">Coiled coil</keyword>
<dbReference type="GO" id="GO:0008360">
    <property type="term" value="P:regulation of cell shape"/>
    <property type="evidence" value="ECO:0007669"/>
    <property type="project" value="UniProtKB-KW"/>
</dbReference>
<dbReference type="Proteomes" id="UP000253769">
    <property type="component" value="Unassembled WGS sequence"/>
</dbReference>
<dbReference type="OrthoDB" id="9808025at2"/>
<dbReference type="AlphaFoldDB" id="A0A369WDS4"/>
<name>A0A369WDS4_9GAMM</name>
<reference evidence="9 10" key="1">
    <citation type="submission" date="2018-07" db="EMBL/GenBank/DDBJ databases">
        <title>Motiliproteus coralliicola sp. nov., a bacterium isolated from Coral.</title>
        <authorList>
            <person name="Wang G."/>
        </authorList>
    </citation>
    <scope>NUCLEOTIDE SEQUENCE [LARGE SCALE GENOMIC DNA]</scope>
    <source>
        <strain evidence="9 10">C34</strain>
    </source>
</reference>
<dbReference type="Pfam" id="PF04085">
    <property type="entry name" value="MreC"/>
    <property type="match status" value="1"/>
</dbReference>
<dbReference type="InterPro" id="IPR055342">
    <property type="entry name" value="MreC_beta-barrel_core"/>
</dbReference>
<evidence type="ECO:0000256" key="7">
    <source>
        <dbReference type="SAM" id="MobiDB-lite"/>
    </source>
</evidence>